<dbReference type="EMBL" id="CP097636">
    <property type="protein sequence ID" value="URI09359.1"/>
    <property type="molecule type" value="Genomic_DNA"/>
</dbReference>
<keyword evidence="6" id="KW-0482">Metalloprotease</keyword>
<evidence type="ECO:0000256" key="2">
    <source>
        <dbReference type="SAM" id="SignalP"/>
    </source>
</evidence>
<feature type="signal peptide" evidence="2">
    <location>
        <begin position="1"/>
        <end position="25"/>
    </location>
</feature>
<accession>A0ABY4SDR1</accession>
<dbReference type="Pfam" id="PF17148">
    <property type="entry name" value="DUF5117"/>
    <property type="match status" value="1"/>
</dbReference>
<dbReference type="SUPFAM" id="SSF55486">
    <property type="entry name" value="Metalloproteases ('zincins'), catalytic domain"/>
    <property type="match status" value="1"/>
</dbReference>
<feature type="chain" id="PRO_5045700380" evidence="2">
    <location>
        <begin position="26"/>
        <end position="931"/>
    </location>
</feature>
<dbReference type="InterPro" id="IPR024079">
    <property type="entry name" value="MetalloPept_cat_dom_sf"/>
</dbReference>
<evidence type="ECO:0000259" key="4">
    <source>
        <dbReference type="Pfam" id="PF17148"/>
    </source>
</evidence>
<dbReference type="PANTHER" id="PTHR38478">
    <property type="entry name" value="PEPTIDASE M1A AND M12B"/>
    <property type="match status" value="1"/>
</dbReference>
<keyword evidence="6" id="KW-0645">Protease</keyword>
<protein>
    <submittedName>
        <fullName evidence="6">Zinc-dependent metalloprotease</fullName>
    </submittedName>
</protein>
<dbReference type="Pfam" id="PF17162">
    <property type="entry name" value="DUF5118"/>
    <property type="match status" value="1"/>
</dbReference>
<organism evidence="6 7">
    <name type="scientific">Aquincola tertiaricarbonis</name>
    <dbReference type="NCBI Taxonomy" id="391953"/>
    <lineage>
        <taxon>Bacteria</taxon>
        <taxon>Pseudomonadati</taxon>
        <taxon>Pseudomonadota</taxon>
        <taxon>Betaproteobacteria</taxon>
        <taxon>Burkholderiales</taxon>
        <taxon>Sphaerotilaceae</taxon>
        <taxon>Aquincola</taxon>
    </lineage>
</organism>
<evidence type="ECO:0000313" key="7">
    <source>
        <dbReference type="Proteomes" id="UP001056201"/>
    </source>
</evidence>
<dbReference type="InterPro" id="IPR033428">
    <property type="entry name" value="DUF5118"/>
</dbReference>
<dbReference type="Proteomes" id="UP001056201">
    <property type="component" value="Chromosome 2"/>
</dbReference>
<dbReference type="PANTHER" id="PTHR38478:SF1">
    <property type="entry name" value="ZINC DEPENDENT METALLOPROTEASE DOMAIN LIPOPROTEIN"/>
    <property type="match status" value="1"/>
</dbReference>
<keyword evidence="7" id="KW-1185">Reference proteome</keyword>
<dbReference type="PROSITE" id="PS51257">
    <property type="entry name" value="PROKAR_LIPOPROTEIN"/>
    <property type="match status" value="1"/>
</dbReference>
<dbReference type="RefSeq" id="WP_250197588.1">
    <property type="nucleotide sequence ID" value="NZ_CP097636.1"/>
</dbReference>
<evidence type="ECO:0000256" key="1">
    <source>
        <dbReference type="SAM" id="MobiDB-lite"/>
    </source>
</evidence>
<dbReference type="Pfam" id="PF16313">
    <property type="entry name" value="DUF4953"/>
    <property type="match status" value="1"/>
</dbReference>
<feature type="region of interest" description="Disordered" evidence="1">
    <location>
        <begin position="55"/>
        <end position="97"/>
    </location>
</feature>
<dbReference type="CDD" id="cd04276">
    <property type="entry name" value="ZnMc_MMP_like_2"/>
    <property type="match status" value="1"/>
</dbReference>
<sequence length="931" mass="100903">MRLTPQPLRLTAVATALLILSGCAALQPATAPRAAPAATPPTAAAGGGAASMAAAAGAPGAPSAAPGAATPPAAGASGPAATSGAAPGAAAARPEAGAPRPFADVIRDAKVDDGYFPIWRKDEKVWIEVPADRFGQPFLLTAGISSSVGERGLYGGQMGNGWMVELRRIGNTVQLVAKNTDFVASGDPALARTVRQSFSDSLLGAAPVASAEHPQRKSVLVDASFLLSDMVSYSTLLESAYRLPYSLDRGNSWFESARSDARSATLSANLHFVTPRIPAPPLVRPPVPVPTPPTTTPDPRSLFVGVVYSLQALPQQPMRPRAADPRLGHFTDAYTDYGLEMKPNLRVHHVARWRLEKKDPSAALSEPVQPITYWLDRNIPQRYRASVEAGVLEWNKAFERIGFKNAIVVKQQPDDADFDTLDASHASIRWFVGSDVGFARGPSVRDPRTGEILDADIAMSDVFARGARRVASEDLGSMPTRLTALGGTLGHRHDAFCDFAEQSADEAAFAFDLLEARADLAPDSPQVEALVQAYVKDVIMHEVGHTLGLKHNFKASTTVNRNQLQDKTYTAANGVVSSVMDYTPFNIALANERQGDYVTPTLGAYDYWAIEYAYKPFAAEQEPQELGRIAARSTEPQLAYADDSDADAGPGGGIDPYTNRFDLGNEPLEWYRKRFALSRELWDRVQARGARPGDDPQRERRVLASGFRQLRDIPQLTAKYVGGMVVQRDLPGTTGRPTYKPVDPARQREALRFLADNVFSVDSFRFRPEFLASLSPDFNEWERGQPVSIPTLVLGLQTQALDRLMTAGTAQRVLDLPAYLSARERPGALTLNEVYGTLQSSIWRELKQGGEIDGMRRNLQRQHLKRVQALLTKTSDLPADAMSLVRMQATELQAQLKASAGRTGLSPETRAHLQESLSTLSEALRATMVRG</sequence>
<feature type="domain" description="DUF5118" evidence="5">
    <location>
        <begin position="99"/>
        <end position="145"/>
    </location>
</feature>
<feature type="domain" description="EcxA zinc-binding" evidence="3">
    <location>
        <begin position="525"/>
        <end position="848"/>
    </location>
</feature>
<keyword evidence="6" id="KW-0378">Hydrolase</keyword>
<keyword evidence="2" id="KW-0732">Signal</keyword>
<name>A0ABY4SDR1_AQUTE</name>
<gene>
    <name evidence="6" type="ORF">MW290_27730</name>
</gene>
<reference evidence="6" key="1">
    <citation type="submission" date="2022-05" db="EMBL/GenBank/DDBJ databases">
        <title>An RpoN-dependent PEP-CTERM gene is involved in floc formation of an Aquincola tertiaricarbonis strain.</title>
        <authorList>
            <person name="Qiu D."/>
            <person name="Xia M."/>
        </authorList>
    </citation>
    <scope>NUCLEOTIDE SEQUENCE</scope>
    <source>
        <strain evidence="6">RN12</strain>
    </source>
</reference>
<evidence type="ECO:0000259" key="5">
    <source>
        <dbReference type="Pfam" id="PF17162"/>
    </source>
</evidence>
<dbReference type="InterPro" id="IPR033413">
    <property type="entry name" value="DUF5117"/>
</dbReference>
<dbReference type="InterPro" id="IPR034032">
    <property type="entry name" value="Zn_MMP-like_bac"/>
</dbReference>
<evidence type="ECO:0000259" key="3">
    <source>
        <dbReference type="Pfam" id="PF16313"/>
    </source>
</evidence>
<feature type="domain" description="DUF5117" evidence="4">
    <location>
        <begin position="156"/>
        <end position="358"/>
    </location>
</feature>
<proteinExistence type="predicted"/>
<dbReference type="GO" id="GO:0008237">
    <property type="term" value="F:metallopeptidase activity"/>
    <property type="evidence" value="ECO:0007669"/>
    <property type="project" value="UniProtKB-KW"/>
</dbReference>
<dbReference type="Gene3D" id="3.40.390.10">
    <property type="entry name" value="Collagenase (Catalytic Domain)"/>
    <property type="match status" value="1"/>
</dbReference>
<dbReference type="InterPro" id="IPR032534">
    <property type="entry name" value="EcxA_zinc-bd"/>
</dbReference>
<evidence type="ECO:0000313" key="6">
    <source>
        <dbReference type="EMBL" id="URI09359.1"/>
    </source>
</evidence>